<evidence type="ECO:0008006" key="3">
    <source>
        <dbReference type="Google" id="ProtNLM"/>
    </source>
</evidence>
<gene>
    <name evidence="1" type="ORF">HMPREF9004_0574</name>
</gene>
<dbReference type="AlphaFoldDB" id="N6XBY8"/>
<dbReference type="HOGENOM" id="CLU_1850849_0_0_11"/>
<keyword evidence="2" id="KW-1185">Reference proteome</keyword>
<comment type="caution">
    <text evidence="1">The sequence shown here is derived from an EMBL/GenBank/DDBJ whole genome shotgun (WGS) entry which is preliminary data.</text>
</comment>
<dbReference type="Proteomes" id="UP000013015">
    <property type="component" value="Unassembled WGS sequence"/>
</dbReference>
<sequence length="138" mass="15070">MVNINLKNLPVDASVLGTEIWAKPGQVPALTEFQQDRNAPDVQRKTDEGVPLWRLTAFILDPETTERNSVTTIKIASKTPPVVPARGGFPLTRVTFEGLMATPWISDRDGRSRMQYSFTATGVHPVPDGAPQSGRDAS</sequence>
<organism evidence="1 2">
    <name type="scientific">Schaalia cardiffensis F0333</name>
    <dbReference type="NCBI Taxonomy" id="888050"/>
    <lineage>
        <taxon>Bacteria</taxon>
        <taxon>Bacillati</taxon>
        <taxon>Actinomycetota</taxon>
        <taxon>Actinomycetes</taxon>
        <taxon>Actinomycetales</taxon>
        <taxon>Actinomycetaceae</taxon>
        <taxon>Schaalia</taxon>
    </lineage>
</organism>
<dbReference type="EMBL" id="AQHZ01000009">
    <property type="protein sequence ID" value="ENO18703.1"/>
    <property type="molecule type" value="Genomic_DNA"/>
</dbReference>
<protein>
    <recommendedName>
        <fullName evidence="3">Plasmid replication, integration and excision activator</fullName>
    </recommendedName>
</protein>
<evidence type="ECO:0000313" key="1">
    <source>
        <dbReference type="EMBL" id="ENO18703.1"/>
    </source>
</evidence>
<dbReference type="STRING" id="888050.HMPREF9004_0574"/>
<dbReference type="RefSeq" id="WP_005962303.1">
    <property type="nucleotide sequence ID" value="NZ_CP040505.1"/>
</dbReference>
<proteinExistence type="predicted"/>
<dbReference type="OrthoDB" id="4299905at2"/>
<dbReference type="PATRIC" id="fig|888050.3.peg.551"/>
<name>N6XBY8_9ACTO</name>
<reference evidence="1 2" key="1">
    <citation type="submission" date="2013-03" db="EMBL/GenBank/DDBJ databases">
        <title>Reference genome for the Human Microbiome Project.</title>
        <authorList>
            <person name="Aqrawi P."/>
            <person name="Ayvaz T."/>
            <person name="Bess C."/>
            <person name="Blankenburg K."/>
            <person name="Coyle M."/>
            <person name="Deng J."/>
            <person name="Forbes L."/>
            <person name="Fowler G."/>
            <person name="Francisco L."/>
            <person name="Fu Q."/>
            <person name="Gibbs R."/>
            <person name="Gross S."/>
            <person name="Gubbala S."/>
            <person name="Hale W."/>
            <person name="Hemphill L."/>
            <person name="Highlander S."/>
            <person name="Hirani K."/>
            <person name="Jackson L."/>
            <person name="Jakkamsetti A."/>
            <person name="Javaid M."/>
            <person name="Jayaseelan J.C."/>
            <person name="Jiang H."/>
            <person name="Joshi V."/>
            <person name="Korchina V."/>
            <person name="Kovar C."/>
            <person name="Lara F."/>
            <person name="Lee S."/>
            <person name="Liu Y."/>
            <person name="Mata R."/>
            <person name="Mathew T."/>
            <person name="Munidasa M."/>
            <person name="Muzny D."/>
            <person name="Nazareth L."/>
            <person name="Ngo R."/>
            <person name="Nguyen L."/>
            <person name="Nguyen N."/>
            <person name="Okwuonu G."/>
            <person name="Ongeri F."/>
            <person name="Palculict T."/>
            <person name="Patil S."/>
            <person name="Petrosino J."/>
            <person name="Pham C."/>
            <person name="Pham P."/>
            <person name="Pu L.-L."/>
            <person name="Qin X."/>
            <person name="Qu J."/>
            <person name="Reid J."/>
            <person name="Ross M."/>
            <person name="Ruth R."/>
            <person name="Saada N."/>
            <person name="San Lucas F."/>
            <person name="Santibanez J."/>
            <person name="Shang Y."/>
            <person name="Simmons D."/>
            <person name="Song X.-Z."/>
            <person name="Tang L.-Y."/>
            <person name="Thornton R."/>
            <person name="Warren J."/>
            <person name="Weissenberger G."/>
            <person name="Wilczek-Boney K."/>
            <person name="Worley K."/>
            <person name="Youmans B."/>
            <person name="Zhang J."/>
            <person name="Zhang L."/>
            <person name="Zhao Z."/>
            <person name="Zhou C."/>
            <person name="Zhu D."/>
            <person name="Zhu Y."/>
        </authorList>
    </citation>
    <scope>NUCLEOTIDE SEQUENCE [LARGE SCALE GENOMIC DNA]</scope>
    <source>
        <strain evidence="1 2">F0333</strain>
    </source>
</reference>
<evidence type="ECO:0000313" key="2">
    <source>
        <dbReference type="Proteomes" id="UP000013015"/>
    </source>
</evidence>
<accession>N6XBY8</accession>